<protein>
    <submittedName>
        <fullName evidence="1">Uncharacterized protein</fullName>
    </submittedName>
</protein>
<sequence>MSNEIHTKDTVEDTMEDIFQDDVVELNPTQEPSGSQCISKKRWTLDGTAGAEHSMAWGGLGLPSLYIPVKNNRMRGWYNGAGQFACHRRPRKDKIHQGVRFPV</sequence>
<comment type="caution">
    <text evidence="1">The sequence shown here is derived from an EMBL/GenBank/DDBJ whole genome shotgun (WGS) entry which is preliminary data.</text>
</comment>
<proteinExistence type="predicted"/>
<dbReference type="EMBL" id="VIBQ01002499">
    <property type="protein sequence ID" value="KAD4180553.1"/>
    <property type="molecule type" value="Genomic_DNA"/>
</dbReference>
<organism evidence="1 2">
    <name type="scientific">Carpinus fangiana</name>
    <dbReference type="NCBI Taxonomy" id="176857"/>
    <lineage>
        <taxon>Eukaryota</taxon>
        <taxon>Viridiplantae</taxon>
        <taxon>Streptophyta</taxon>
        <taxon>Embryophyta</taxon>
        <taxon>Tracheophyta</taxon>
        <taxon>Spermatophyta</taxon>
        <taxon>Magnoliopsida</taxon>
        <taxon>eudicotyledons</taxon>
        <taxon>Gunneridae</taxon>
        <taxon>Pentapetalae</taxon>
        <taxon>rosids</taxon>
        <taxon>fabids</taxon>
        <taxon>Fagales</taxon>
        <taxon>Betulaceae</taxon>
        <taxon>Carpinus</taxon>
    </lineage>
</organism>
<dbReference type="AlphaFoldDB" id="A0A5N6N1G6"/>
<evidence type="ECO:0000313" key="1">
    <source>
        <dbReference type="EMBL" id="KAD4180553.1"/>
    </source>
</evidence>
<keyword evidence="2" id="KW-1185">Reference proteome</keyword>
<accession>A0A5N6N1G6</accession>
<reference evidence="1 2" key="1">
    <citation type="submission" date="2019-06" db="EMBL/GenBank/DDBJ databases">
        <title>A chromosomal-level reference genome of Carpinus fangiana (Coryloideae, Betulaceae).</title>
        <authorList>
            <person name="Yang X."/>
            <person name="Wang Z."/>
            <person name="Zhang L."/>
            <person name="Hao G."/>
            <person name="Liu J."/>
            <person name="Yang Y."/>
        </authorList>
    </citation>
    <scope>NUCLEOTIDE SEQUENCE [LARGE SCALE GENOMIC DNA]</scope>
    <source>
        <strain evidence="1">Cfa_2016G</strain>
        <tissue evidence="1">Leaf</tissue>
    </source>
</reference>
<evidence type="ECO:0000313" key="2">
    <source>
        <dbReference type="Proteomes" id="UP000327013"/>
    </source>
</evidence>
<gene>
    <name evidence="1" type="ORF">FH972_027305</name>
</gene>
<name>A0A5N6N1G6_9ROSI</name>
<dbReference type="Proteomes" id="UP000327013">
    <property type="component" value="Unassembled WGS sequence"/>
</dbReference>